<keyword evidence="7 13" id="KW-0653">Protein transport</keyword>
<dbReference type="Pfam" id="PF14849">
    <property type="entry name" value="YidC_periplas"/>
    <property type="match status" value="1"/>
</dbReference>
<feature type="transmembrane region" description="Helical" evidence="13">
    <location>
        <begin position="407"/>
        <end position="427"/>
    </location>
</feature>
<keyword evidence="4 13" id="KW-0813">Transport</keyword>
<dbReference type="NCBIfam" id="NF002352">
    <property type="entry name" value="PRK01318.1-3"/>
    <property type="match status" value="1"/>
</dbReference>
<feature type="domain" description="Membrane insertase YidC N-terminal" evidence="15">
    <location>
        <begin position="54"/>
        <end position="329"/>
    </location>
</feature>
<dbReference type="PRINTS" id="PR00701">
    <property type="entry name" value="60KDINNERMP"/>
</dbReference>
<evidence type="ECO:0000256" key="3">
    <source>
        <dbReference type="ARBA" id="ARBA00015325"/>
    </source>
</evidence>
<gene>
    <name evidence="13 16" type="primary">yidC</name>
    <name evidence="16" type="ORF">D9V78_00070</name>
</gene>
<feature type="transmembrane region" description="Helical" evidence="13">
    <location>
        <begin position="341"/>
        <end position="360"/>
    </location>
</feature>
<keyword evidence="6 13" id="KW-0812">Transmembrane</keyword>
<dbReference type="RefSeq" id="WP_158350219.1">
    <property type="nucleotide sequence ID" value="NZ_CP032999.1"/>
</dbReference>
<comment type="function">
    <text evidence="13">Required for the insertion and/or proper folding and/or complex formation of integral membrane proteins into the membrane. Involved in integration of membrane proteins that insert both dependently and independently of the Sec translocase complex, as well as at least some lipoproteins. Aids folding of multispanning membrane proteins.</text>
</comment>
<keyword evidence="9 13" id="KW-0472">Membrane</keyword>
<keyword evidence="5 13" id="KW-1003">Cell membrane</keyword>
<dbReference type="GO" id="GO:0032977">
    <property type="term" value="F:membrane insertase activity"/>
    <property type="evidence" value="ECO:0007669"/>
    <property type="project" value="InterPro"/>
</dbReference>
<dbReference type="Proteomes" id="UP000298685">
    <property type="component" value="Chromosome"/>
</dbReference>
<evidence type="ECO:0000256" key="1">
    <source>
        <dbReference type="ARBA" id="ARBA00004429"/>
    </source>
</evidence>
<evidence type="ECO:0000256" key="13">
    <source>
        <dbReference type="HAMAP-Rule" id="MF_01810"/>
    </source>
</evidence>
<dbReference type="PANTHER" id="PTHR12428">
    <property type="entry name" value="OXA1"/>
    <property type="match status" value="1"/>
</dbReference>
<dbReference type="OrthoDB" id="9780552at2"/>
<dbReference type="Gene3D" id="2.70.98.90">
    <property type="match status" value="1"/>
</dbReference>
<feature type="transmembrane region" description="Helical" evidence="13">
    <location>
        <begin position="447"/>
        <end position="465"/>
    </location>
</feature>
<evidence type="ECO:0000256" key="9">
    <source>
        <dbReference type="ARBA" id="ARBA00023136"/>
    </source>
</evidence>
<dbReference type="GO" id="GO:0015031">
    <property type="term" value="P:protein transport"/>
    <property type="evidence" value="ECO:0007669"/>
    <property type="project" value="UniProtKB-KW"/>
</dbReference>
<feature type="transmembrane region" description="Helical" evidence="13">
    <location>
        <begin position="485"/>
        <end position="507"/>
    </location>
</feature>
<comment type="similarity">
    <text evidence="2 13">Belongs to the OXA1/ALB3/YidC family. Type 1 subfamily.</text>
</comment>
<evidence type="ECO:0000256" key="10">
    <source>
        <dbReference type="ARBA" id="ARBA00023186"/>
    </source>
</evidence>
<evidence type="ECO:0000256" key="5">
    <source>
        <dbReference type="ARBA" id="ARBA00022475"/>
    </source>
</evidence>
<evidence type="ECO:0000256" key="12">
    <source>
        <dbReference type="ARBA" id="ARBA00033342"/>
    </source>
</evidence>
<evidence type="ECO:0000256" key="7">
    <source>
        <dbReference type="ARBA" id="ARBA00022927"/>
    </source>
</evidence>
<dbReference type="CDD" id="cd19961">
    <property type="entry name" value="EcYidC-like_peri"/>
    <property type="match status" value="1"/>
</dbReference>
<dbReference type="InterPro" id="IPR001708">
    <property type="entry name" value="YidC/ALB3/OXA1/COX18"/>
</dbReference>
<evidence type="ECO:0000313" key="16">
    <source>
        <dbReference type="EMBL" id="QCI25826.1"/>
    </source>
</evidence>
<evidence type="ECO:0000256" key="6">
    <source>
        <dbReference type="ARBA" id="ARBA00022692"/>
    </source>
</evidence>
<dbReference type="AlphaFoldDB" id="A0A4D6Y7F7"/>
<evidence type="ECO:0000313" key="17">
    <source>
        <dbReference type="Proteomes" id="UP000298685"/>
    </source>
</evidence>
<accession>A0A4D6Y7F7</accession>
<dbReference type="HAMAP" id="MF_01810">
    <property type="entry name" value="YidC_type1"/>
    <property type="match status" value="1"/>
</dbReference>
<name>A0A4D6Y7F7_9GAMM</name>
<evidence type="ECO:0000259" key="15">
    <source>
        <dbReference type="Pfam" id="PF14849"/>
    </source>
</evidence>
<keyword evidence="8 13" id="KW-1133">Transmembrane helix</keyword>
<reference evidence="16 17" key="1">
    <citation type="submission" date="2018-10" db="EMBL/GenBank/DDBJ databases">
        <title>Comparative functional genomics of the obligate endosymbiont Buchnera aphidicola.</title>
        <authorList>
            <person name="Chong R.A."/>
        </authorList>
    </citation>
    <scope>NUCLEOTIDE SEQUENCE [LARGE SCALE GENOMIC DNA]</scope>
    <source>
        <strain evidence="16 17">Ska</strain>
    </source>
</reference>
<evidence type="ECO:0000256" key="8">
    <source>
        <dbReference type="ARBA" id="ARBA00022989"/>
    </source>
</evidence>
<keyword evidence="10 13" id="KW-0143">Chaperone</keyword>
<evidence type="ECO:0000256" key="4">
    <source>
        <dbReference type="ARBA" id="ARBA00022448"/>
    </source>
</evidence>
<dbReference type="InterPro" id="IPR019998">
    <property type="entry name" value="Membr_insert_YidC"/>
</dbReference>
<comment type="subcellular location">
    <subcellularLocation>
        <location evidence="1">Cell inner membrane</location>
        <topology evidence="1">Multi-pass membrane protein</topology>
    </subcellularLocation>
    <subcellularLocation>
        <location evidence="13">Cell membrane</location>
        <topology evidence="13">Multi-pass membrane protein</topology>
    </subcellularLocation>
</comment>
<dbReference type="CDD" id="cd20070">
    <property type="entry name" value="5TM_YidC_Alb3"/>
    <property type="match status" value="1"/>
</dbReference>
<dbReference type="InterPro" id="IPR038221">
    <property type="entry name" value="YidC_periplasmic_sf"/>
</dbReference>
<dbReference type="GO" id="GO:0005886">
    <property type="term" value="C:plasma membrane"/>
    <property type="evidence" value="ECO:0007669"/>
    <property type="project" value="UniProtKB-SubCell"/>
</dbReference>
<dbReference type="NCBIfam" id="TIGR03592">
    <property type="entry name" value="yidC_oxa1_cterm"/>
    <property type="match status" value="1"/>
</dbReference>
<evidence type="ECO:0000256" key="2">
    <source>
        <dbReference type="ARBA" id="ARBA00010527"/>
    </source>
</evidence>
<dbReference type="EMBL" id="CP032999">
    <property type="protein sequence ID" value="QCI25826.1"/>
    <property type="molecule type" value="Genomic_DNA"/>
</dbReference>
<dbReference type="PRINTS" id="PR01900">
    <property type="entry name" value="YIDCPROTEIN"/>
</dbReference>
<proteinExistence type="inferred from homology"/>
<comment type="subunit">
    <text evidence="13">Interacts with the Sec translocase complex via SecD. Specifically interacts with transmembrane segments of nascent integral membrane proteins during membrane integration.</text>
</comment>
<evidence type="ECO:0000256" key="11">
    <source>
        <dbReference type="ARBA" id="ARBA00033245"/>
    </source>
</evidence>
<feature type="domain" description="Membrane insertase YidC/Oxa/ALB C-terminal" evidence="14">
    <location>
        <begin position="341"/>
        <end position="521"/>
    </location>
</feature>
<dbReference type="PANTHER" id="PTHR12428:SF65">
    <property type="entry name" value="CYTOCHROME C OXIDASE ASSEMBLY PROTEIN COX18, MITOCHONDRIAL"/>
    <property type="match status" value="1"/>
</dbReference>
<protein>
    <recommendedName>
        <fullName evidence="3 13">Membrane protein insertase YidC</fullName>
    </recommendedName>
    <alternativeName>
        <fullName evidence="12 13">Foldase YidC</fullName>
    </alternativeName>
    <alternativeName>
        <fullName evidence="11 13">Membrane integrase YidC</fullName>
    </alternativeName>
    <alternativeName>
        <fullName evidence="13">Membrane protein YidC</fullName>
    </alternativeName>
</protein>
<organism evidence="16 17">
    <name type="scientific">Buchnera aphidicola</name>
    <name type="common">Sarucallis kahawaluokalani</name>
    <dbReference type="NCBI Taxonomy" id="1241878"/>
    <lineage>
        <taxon>Bacteria</taxon>
        <taxon>Pseudomonadati</taxon>
        <taxon>Pseudomonadota</taxon>
        <taxon>Gammaproteobacteria</taxon>
        <taxon>Enterobacterales</taxon>
        <taxon>Erwiniaceae</taxon>
        <taxon>Buchnera</taxon>
    </lineage>
</organism>
<evidence type="ECO:0000259" key="14">
    <source>
        <dbReference type="Pfam" id="PF02096"/>
    </source>
</evidence>
<sequence>MRLKRFFLIFILLSCSLFVWKLWTTQVDKFKNLKTEILYNISEQKKQLNNNQLIHVKTDVMDIKINLYNGEIYQSRLLNYQEKLTSLKKLELINHDNLKKNTVNSEIWYKIGTSGYIKNIQYSINNTDFKLLNGQKVLFVRCIADTNNGMHIEKIFIFKHGSYDIGIEYKICNHSKSEISYRIFGSLKQKNIQSHNNTHSIHNQFQDFACSKNFSNYKEYSLFDILHKKESNYISQGGWIALLQKYFVISWILDKSDENTVYITHDHHSNVTIWYKMSNIVITPGSKVLKRTILWIGPKIQNKMSYIAPYFSDTINYGWFWFLSKPLFNLLNILHYFLNNWGYAIIFITCIIRCITYPLIKAQYIATIKMKSLQPEINYIKKKFNDNKKKLNSKILKLYKKNNINPLSGLLPVLLQMPIFLALYYMLVNAVELRHAPFIFWIYDLSAQDPLYILPILMGITIFFMQKTAPTNYFPLSLQEKIINFAPIFFVCFFLWFPAGLVLYYIVSNVVTIIQQIIIHRSLKGNIKFQ</sequence>
<dbReference type="NCBIfam" id="TIGR03593">
    <property type="entry name" value="yidC_nterm"/>
    <property type="match status" value="1"/>
</dbReference>
<dbReference type="InterPro" id="IPR047196">
    <property type="entry name" value="YidC_ALB_C"/>
</dbReference>
<dbReference type="GO" id="GO:0051205">
    <property type="term" value="P:protein insertion into membrane"/>
    <property type="evidence" value="ECO:0007669"/>
    <property type="project" value="TreeGrafter"/>
</dbReference>
<dbReference type="InterPro" id="IPR028055">
    <property type="entry name" value="YidC/Oxa/ALB_C"/>
</dbReference>
<dbReference type="Pfam" id="PF02096">
    <property type="entry name" value="60KD_IMP"/>
    <property type="match status" value="1"/>
</dbReference>
<dbReference type="InterPro" id="IPR028053">
    <property type="entry name" value="Membr_insert_YidC_N"/>
</dbReference>